<evidence type="ECO:0000313" key="10">
    <source>
        <dbReference type="Proteomes" id="UP000198891"/>
    </source>
</evidence>
<evidence type="ECO:0000256" key="1">
    <source>
        <dbReference type="ARBA" id="ARBA00009660"/>
    </source>
</evidence>
<sequence>MTSYDEIGGHAAMKLAVVVFYNRVVADPLLAPYFEGISLSRLRAHQVAFLSGVLGGPQAFTGRDLPAAHAAFAITDEAFDRMVEHLEFALVDVGAPEAVTAEVLGTVGGLRHAIVQPARAIR</sequence>
<protein>
    <recommendedName>
        <fullName evidence="6">Group 1 truncated hemoglobin</fullName>
    </recommendedName>
</protein>
<keyword evidence="5 6" id="KW-0408">Iron</keyword>
<dbReference type="Proteomes" id="UP000198891">
    <property type="component" value="Unassembled WGS sequence"/>
</dbReference>
<dbReference type="AlphaFoldDB" id="A0A1H3L2G0"/>
<dbReference type="Pfam" id="PF01152">
    <property type="entry name" value="Bac_globin"/>
    <property type="match status" value="1"/>
</dbReference>
<proteinExistence type="inferred from homology"/>
<feature type="binding site" description="distal binding residue" evidence="8">
    <location>
        <position position="69"/>
    </location>
    <ligand>
        <name>heme</name>
        <dbReference type="ChEBI" id="CHEBI:30413"/>
    </ligand>
    <ligandPart>
        <name>Fe</name>
        <dbReference type="ChEBI" id="CHEBI:18248"/>
    </ligandPart>
</feature>
<dbReference type="InterPro" id="IPR009050">
    <property type="entry name" value="Globin-like_sf"/>
</dbReference>
<dbReference type="InterPro" id="IPR016339">
    <property type="entry name" value="Hemoglobin_trunc_I"/>
</dbReference>
<dbReference type="InterPro" id="IPR001486">
    <property type="entry name" value="Hemoglobin_trunc"/>
</dbReference>
<evidence type="ECO:0000256" key="5">
    <source>
        <dbReference type="ARBA" id="ARBA00023004"/>
    </source>
</evidence>
<dbReference type="OrthoDB" id="9798157at2"/>
<evidence type="ECO:0000256" key="4">
    <source>
        <dbReference type="ARBA" id="ARBA00022723"/>
    </source>
</evidence>
<dbReference type="GO" id="GO:0020037">
    <property type="term" value="F:heme binding"/>
    <property type="evidence" value="ECO:0007669"/>
    <property type="project" value="InterPro"/>
</dbReference>
<comment type="similarity">
    <text evidence="1 6">Belongs to the truncated hemoglobin family. Group I subfamily.</text>
</comment>
<reference evidence="9 10" key="1">
    <citation type="submission" date="2016-10" db="EMBL/GenBank/DDBJ databases">
        <authorList>
            <person name="de Groot N.N."/>
        </authorList>
    </citation>
    <scope>NUCLEOTIDE SEQUENCE [LARGE SCALE GENOMIC DNA]</scope>
    <source>
        <strain evidence="9 10">CGMCC 4.3491</strain>
    </source>
</reference>
<dbReference type="RefSeq" id="WP_092549061.1">
    <property type="nucleotide sequence ID" value="NZ_FNPZ01000001.1"/>
</dbReference>
<accession>A0A1H3L2G0</accession>
<evidence type="ECO:0000256" key="2">
    <source>
        <dbReference type="ARBA" id="ARBA00022448"/>
    </source>
</evidence>
<dbReference type="SUPFAM" id="SSF46458">
    <property type="entry name" value="Globin-like"/>
    <property type="match status" value="1"/>
</dbReference>
<evidence type="ECO:0000256" key="8">
    <source>
        <dbReference type="PIRSR" id="PIRSR601486-1"/>
    </source>
</evidence>
<evidence type="ECO:0000256" key="6">
    <source>
        <dbReference type="PIRNR" id="PIRNR002030"/>
    </source>
</evidence>
<keyword evidence="6" id="KW-0561">Oxygen transport</keyword>
<keyword evidence="3 6" id="KW-0349">Heme</keyword>
<keyword evidence="2 6" id="KW-0813">Transport</keyword>
<keyword evidence="4 6" id="KW-0479">Metal-binding</keyword>
<dbReference type="InterPro" id="IPR012292">
    <property type="entry name" value="Globin/Proto"/>
</dbReference>
<feature type="binding site" description="distal binding residue" evidence="8">
    <location>
        <position position="45"/>
    </location>
    <ligand>
        <name>heme</name>
        <dbReference type="ChEBI" id="CHEBI:30413"/>
    </ligand>
    <ligandPart>
        <name>Fe</name>
        <dbReference type="ChEBI" id="CHEBI:18248"/>
    </ligandPart>
</feature>
<dbReference type="PIRSF" id="PIRSF002030">
    <property type="entry name" value="Globin_Protozoa/Cyanobacteria"/>
    <property type="match status" value="1"/>
</dbReference>
<dbReference type="Gene3D" id="1.10.490.10">
    <property type="entry name" value="Globins"/>
    <property type="match status" value="1"/>
</dbReference>
<evidence type="ECO:0000313" key="9">
    <source>
        <dbReference type="EMBL" id="SDY58591.1"/>
    </source>
</evidence>
<organism evidence="9 10">
    <name type="scientific">Herbiconiux ginsengi</name>
    <dbReference type="NCBI Taxonomy" id="381665"/>
    <lineage>
        <taxon>Bacteria</taxon>
        <taxon>Bacillati</taxon>
        <taxon>Actinomycetota</taxon>
        <taxon>Actinomycetes</taxon>
        <taxon>Micrococcales</taxon>
        <taxon>Microbacteriaceae</taxon>
        <taxon>Herbiconiux</taxon>
    </lineage>
</organism>
<evidence type="ECO:0000256" key="7">
    <source>
        <dbReference type="PIRSR" id="PIRSR002030-1"/>
    </source>
</evidence>
<feature type="binding site" description="proximal binding residue" evidence="7">
    <location>
        <position position="69"/>
    </location>
    <ligand>
        <name>heme</name>
        <dbReference type="ChEBI" id="CHEBI:30413"/>
    </ligand>
    <ligandPart>
        <name>Fe</name>
        <dbReference type="ChEBI" id="CHEBI:18248"/>
    </ligandPart>
</feature>
<gene>
    <name evidence="9" type="ORF">SAMN05216554_0799</name>
</gene>
<comment type="cofactor">
    <cofactor evidence="7">
        <name>heme</name>
        <dbReference type="ChEBI" id="CHEBI:30413"/>
    </cofactor>
    <text evidence="7">Binds 1 heme group per subunit.</text>
</comment>
<dbReference type="GO" id="GO:0046872">
    <property type="term" value="F:metal ion binding"/>
    <property type="evidence" value="ECO:0007669"/>
    <property type="project" value="UniProtKB-UniRule"/>
</dbReference>
<feature type="binding site" description="distal binding residue" evidence="8">
    <location>
        <position position="112"/>
    </location>
    <ligand>
        <name>heme</name>
        <dbReference type="ChEBI" id="CHEBI:30413"/>
    </ligand>
    <ligandPart>
        <name>Fe</name>
        <dbReference type="ChEBI" id="CHEBI:18248"/>
    </ligandPart>
</feature>
<keyword evidence="10" id="KW-1185">Reference proteome</keyword>
<dbReference type="GO" id="GO:0005344">
    <property type="term" value="F:oxygen carrier activity"/>
    <property type="evidence" value="ECO:0007669"/>
    <property type="project" value="UniProtKB-UniRule"/>
</dbReference>
<evidence type="ECO:0000256" key="3">
    <source>
        <dbReference type="ARBA" id="ARBA00022617"/>
    </source>
</evidence>
<dbReference type="EMBL" id="FNPZ01000001">
    <property type="protein sequence ID" value="SDY58591.1"/>
    <property type="molecule type" value="Genomic_DNA"/>
</dbReference>
<dbReference type="STRING" id="381665.SAMN05216554_0799"/>
<name>A0A1H3L2G0_9MICO</name>
<dbReference type="GO" id="GO:0019825">
    <property type="term" value="F:oxygen binding"/>
    <property type="evidence" value="ECO:0007669"/>
    <property type="project" value="InterPro"/>
</dbReference>
<dbReference type="CDD" id="cd00454">
    <property type="entry name" value="TrHb1_N"/>
    <property type="match status" value="1"/>
</dbReference>